<comment type="caution">
    <text evidence="2">The sequence shown here is derived from an EMBL/GenBank/DDBJ whole genome shotgun (WGS) entry which is preliminary data.</text>
</comment>
<evidence type="ECO:0000313" key="2">
    <source>
        <dbReference type="EMBL" id="MBB6449601.1"/>
    </source>
</evidence>
<dbReference type="Proteomes" id="UP000568839">
    <property type="component" value="Unassembled WGS sequence"/>
</dbReference>
<evidence type="ECO:0000256" key="1">
    <source>
        <dbReference type="SAM" id="MobiDB-lite"/>
    </source>
</evidence>
<organism evidence="2 3">
    <name type="scientific">Geomicrobium halophilum</name>
    <dbReference type="NCBI Taxonomy" id="549000"/>
    <lineage>
        <taxon>Bacteria</taxon>
        <taxon>Bacillati</taxon>
        <taxon>Bacillota</taxon>
        <taxon>Bacilli</taxon>
        <taxon>Bacillales</taxon>
        <taxon>Geomicrobium</taxon>
    </lineage>
</organism>
<dbReference type="AlphaFoldDB" id="A0A841PTH1"/>
<accession>A0A841PTH1</accession>
<feature type="region of interest" description="Disordered" evidence="1">
    <location>
        <begin position="22"/>
        <end position="47"/>
    </location>
</feature>
<name>A0A841PTH1_9BACL</name>
<reference evidence="2 3" key="1">
    <citation type="submission" date="2020-08" db="EMBL/GenBank/DDBJ databases">
        <title>Genomic Encyclopedia of Type Strains, Phase IV (KMG-IV): sequencing the most valuable type-strain genomes for metagenomic binning, comparative biology and taxonomic classification.</title>
        <authorList>
            <person name="Goeker M."/>
        </authorList>
    </citation>
    <scope>NUCLEOTIDE SEQUENCE [LARGE SCALE GENOMIC DNA]</scope>
    <source>
        <strain evidence="2 3">DSM 21769</strain>
    </source>
</reference>
<sequence>MSNFGVNTIERTYAFNSLQEQQVRTDWPDGSATYPDMPTRPPTKRRH</sequence>
<keyword evidence="3" id="KW-1185">Reference proteome</keyword>
<evidence type="ECO:0000313" key="3">
    <source>
        <dbReference type="Proteomes" id="UP000568839"/>
    </source>
</evidence>
<gene>
    <name evidence="2" type="ORF">HNR44_001550</name>
</gene>
<dbReference type="RefSeq" id="WP_184403458.1">
    <property type="nucleotide sequence ID" value="NZ_JACHHJ010000001.1"/>
</dbReference>
<dbReference type="EMBL" id="JACHHJ010000001">
    <property type="protein sequence ID" value="MBB6449601.1"/>
    <property type="molecule type" value="Genomic_DNA"/>
</dbReference>
<protein>
    <submittedName>
        <fullName evidence="2">Uncharacterized protein</fullName>
    </submittedName>
</protein>
<proteinExistence type="predicted"/>